<comment type="caution">
    <text evidence="1">The sequence shown here is derived from an EMBL/GenBank/DDBJ whole genome shotgun (WGS) entry which is preliminary data.</text>
</comment>
<organism evidence="1 2">
    <name type="scientific">Candidatus Roizmanbacteria bacterium RIFCSPHIGHO2_01_FULL_39_12b</name>
    <dbReference type="NCBI Taxonomy" id="1802030"/>
    <lineage>
        <taxon>Bacteria</taxon>
        <taxon>Candidatus Roizmaniibacteriota</taxon>
    </lineage>
</organism>
<gene>
    <name evidence="1" type="ORF">A2690_01850</name>
</gene>
<accession>A0A1F7GC34</accession>
<dbReference type="AlphaFoldDB" id="A0A1F7GC34"/>
<dbReference type="Proteomes" id="UP000178372">
    <property type="component" value="Unassembled WGS sequence"/>
</dbReference>
<proteinExistence type="predicted"/>
<name>A0A1F7GC34_9BACT</name>
<dbReference type="EMBL" id="MFZF01000020">
    <property type="protein sequence ID" value="OGK16162.1"/>
    <property type="molecule type" value="Genomic_DNA"/>
</dbReference>
<protein>
    <submittedName>
        <fullName evidence="1">Uncharacterized protein</fullName>
    </submittedName>
</protein>
<evidence type="ECO:0000313" key="1">
    <source>
        <dbReference type="EMBL" id="OGK16162.1"/>
    </source>
</evidence>
<evidence type="ECO:0000313" key="2">
    <source>
        <dbReference type="Proteomes" id="UP000178372"/>
    </source>
</evidence>
<reference evidence="1 2" key="1">
    <citation type="journal article" date="2016" name="Nat. Commun.">
        <title>Thousands of microbial genomes shed light on interconnected biogeochemical processes in an aquifer system.</title>
        <authorList>
            <person name="Anantharaman K."/>
            <person name="Brown C.T."/>
            <person name="Hug L.A."/>
            <person name="Sharon I."/>
            <person name="Castelle C.J."/>
            <person name="Probst A.J."/>
            <person name="Thomas B.C."/>
            <person name="Singh A."/>
            <person name="Wilkins M.J."/>
            <person name="Karaoz U."/>
            <person name="Brodie E.L."/>
            <person name="Williams K.H."/>
            <person name="Hubbard S.S."/>
            <person name="Banfield J.F."/>
        </authorList>
    </citation>
    <scope>NUCLEOTIDE SEQUENCE [LARGE SCALE GENOMIC DNA]</scope>
</reference>
<sequence length="195" mass="23095">MNIMRYKFEFILITLVLILFVILQPKLSVYLFYPKRTTMLNGFTKDIKTTQKIDAKKFWQFREFYYPGYIKIDKSGFKYPKYLQQLKTLGVKMVDNTAPRVFLIYNSDKLSSVEAIVEKDQLKDLVIDLKSSSESTLIDNKTEYVAKFHDKIYVYFVKPVPEMLTANGYYDYKNPHDRVIIEGKYWLNISAININ</sequence>